<dbReference type="EMBL" id="BDGE01000103">
    <property type="protein sequence ID" value="GBE95360.1"/>
    <property type="molecule type" value="Genomic_DNA"/>
</dbReference>
<organism evidence="1 2">
    <name type="scientific">Nostoc cycadae WK-1</name>
    <dbReference type="NCBI Taxonomy" id="1861711"/>
    <lineage>
        <taxon>Bacteria</taxon>
        <taxon>Bacillati</taxon>
        <taxon>Cyanobacteriota</taxon>
        <taxon>Cyanophyceae</taxon>
        <taxon>Nostocales</taxon>
        <taxon>Nostocaceae</taxon>
        <taxon>Nostoc</taxon>
    </lineage>
</organism>
<sequence>MEGAGGKNGKPMNLYHFFREMVEVMHAKVLGDKKVRLVFTNALYKLWASKLGEL</sequence>
<comment type="caution">
    <text evidence="1">The sequence shown here is derived from an EMBL/GenBank/DDBJ whole genome shotgun (WGS) entry which is preliminary data.</text>
</comment>
<reference evidence="2" key="1">
    <citation type="journal article" date="2018" name="Genome Announc.">
        <title>Draft Genome Sequence of the Nitrogen-Fixing and Hormogonia-Inducing Cyanobacterium Nostoc cycadae Strain WK-1, Isolated from the Coralloid Roots of Cycas revoluta.</title>
        <authorList>
            <person name="Kanesaki Y."/>
            <person name="Hirose M."/>
            <person name="Hirose Y."/>
            <person name="Fujisawa T."/>
            <person name="Nakamura Y."/>
            <person name="Watanabe S."/>
            <person name="Matsunaga S."/>
            <person name="Uchida H."/>
            <person name="Murakami A."/>
        </authorList>
    </citation>
    <scope>NUCLEOTIDE SEQUENCE [LARGE SCALE GENOMIC DNA]</scope>
    <source>
        <strain evidence="2">WK-1</strain>
    </source>
</reference>
<keyword evidence="1" id="KW-0808">Transferase</keyword>
<dbReference type="GO" id="GO:0016740">
    <property type="term" value="F:transferase activity"/>
    <property type="evidence" value="ECO:0007669"/>
    <property type="project" value="UniProtKB-KW"/>
</dbReference>
<evidence type="ECO:0000313" key="1">
    <source>
        <dbReference type="EMBL" id="GBE95360.1"/>
    </source>
</evidence>
<dbReference type="AlphaFoldDB" id="A0A2H6LQ66"/>
<dbReference type="Proteomes" id="UP000236527">
    <property type="component" value="Unassembled WGS sequence"/>
</dbReference>
<proteinExistence type="predicted"/>
<keyword evidence="2" id="KW-1185">Reference proteome</keyword>
<protein>
    <submittedName>
        <fullName evidence="1">GNAT family acetyltransferase</fullName>
    </submittedName>
</protein>
<accession>A0A2H6LQ66</accession>
<gene>
    <name evidence="1" type="ORF">NCWK1_5146</name>
</gene>
<evidence type="ECO:0000313" key="2">
    <source>
        <dbReference type="Proteomes" id="UP000236527"/>
    </source>
</evidence>
<name>A0A2H6LQ66_9NOSO</name>